<dbReference type="InterPro" id="IPR001646">
    <property type="entry name" value="5peptide_repeat"/>
</dbReference>
<evidence type="ECO:0000313" key="2">
    <source>
        <dbReference type="Proteomes" id="UP000268727"/>
    </source>
</evidence>
<organism evidence="1 2">
    <name type="scientific">Saccharothrix texasensis</name>
    <dbReference type="NCBI Taxonomy" id="103734"/>
    <lineage>
        <taxon>Bacteria</taxon>
        <taxon>Bacillati</taxon>
        <taxon>Actinomycetota</taxon>
        <taxon>Actinomycetes</taxon>
        <taxon>Pseudonocardiales</taxon>
        <taxon>Pseudonocardiaceae</taxon>
        <taxon>Saccharothrix</taxon>
    </lineage>
</organism>
<dbReference type="Pfam" id="PF13576">
    <property type="entry name" value="Pentapeptide_3"/>
    <property type="match status" value="1"/>
</dbReference>
<gene>
    <name evidence="1" type="ORF">EDD40_6169</name>
</gene>
<proteinExistence type="predicted"/>
<evidence type="ECO:0000313" key="1">
    <source>
        <dbReference type="EMBL" id="ROP40751.1"/>
    </source>
</evidence>
<comment type="caution">
    <text evidence="1">The sequence shown here is derived from an EMBL/GenBank/DDBJ whole genome shotgun (WGS) entry which is preliminary data.</text>
</comment>
<keyword evidence="2" id="KW-1185">Reference proteome</keyword>
<reference evidence="1 2" key="1">
    <citation type="submission" date="2018-11" db="EMBL/GenBank/DDBJ databases">
        <title>Sequencing the genomes of 1000 actinobacteria strains.</title>
        <authorList>
            <person name="Klenk H.-P."/>
        </authorList>
    </citation>
    <scope>NUCLEOTIDE SEQUENCE [LARGE SCALE GENOMIC DNA]</scope>
    <source>
        <strain evidence="1 2">DSM 44231</strain>
    </source>
</reference>
<dbReference type="RefSeq" id="WP_123745997.1">
    <property type="nucleotide sequence ID" value="NZ_RJKM01000001.1"/>
</dbReference>
<dbReference type="EMBL" id="RJKM01000001">
    <property type="protein sequence ID" value="ROP40751.1"/>
    <property type="molecule type" value="Genomic_DNA"/>
</dbReference>
<accession>A0A3N1HE14</accession>
<name>A0A3N1HE14_9PSEU</name>
<sequence>MRQDVVRTASSVLLGTGGAATFRGTGFTGAADFRDTWFRDQADFRRVRFGESVPSVRTRASASERPPGPH</sequence>
<protein>
    <submittedName>
        <fullName evidence="1">Pentapeptide repeat protein</fullName>
    </submittedName>
</protein>
<dbReference type="Proteomes" id="UP000268727">
    <property type="component" value="Unassembled WGS sequence"/>
</dbReference>
<dbReference type="AlphaFoldDB" id="A0A3N1HE14"/>